<name>A0A8J3K666_9ACTN</name>
<comment type="caution">
    <text evidence="1">The sequence shown here is derived from an EMBL/GenBank/DDBJ whole genome shotgun (WGS) entry which is preliminary data.</text>
</comment>
<organism evidence="1 2">
    <name type="scientific">Catellatospora citrea</name>
    <dbReference type="NCBI Taxonomy" id="53366"/>
    <lineage>
        <taxon>Bacteria</taxon>
        <taxon>Bacillati</taxon>
        <taxon>Actinomycetota</taxon>
        <taxon>Actinomycetes</taxon>
        <taxon>Micromonosporales</taxon>
        <taxon>Micromonosporaceae</taxon>
        <taxon>Catellatospora</taxon>
    </lineage>
</organism>
<dbReference type="AlphaFoldDB" id="A0A8J3K666"/>
<protein>
    <submittedName>
        <fullName evidence="1">Uncharacterized protein</fullName>
    </submittedName>
</protein>
<proteinExistence type="predicted"/>
<dbReference type="EMBL" id="BONH01000007">
    <property type="protein sequence ID" value="GIF97202.1"/>
    <property type="molecule type" value="Genomic_DNA"/>
</dbReference>
<dbReference type="InterPro" id="IPR036390">
    <property type="entry name" value="WH_DNA-bd_sf"/>
</dbReference>
<reference evidence="1 2" key="1">
    <citation type="submission" date="2021-01" db="EMBL/GenBank/DDBJ databases">
        <title>Whole genome shotgun sequence of Catellatospora citrea NBRC 14495.</title>
        <authorList>
            <person name="Komaki H."/>
            <person name="Tamura T."/>
        </authorList>
    </citation>
    <scope>NUCLEOTIDE SEQUENCE [LARGE SCALE GENOMIC DNA]</scope>
    <source>
        <strain evidence="1 2">NBRC 14495</strain>
    </source>
</reference>
<dbReference type="Proteomes" id="UP000659904">
    <property type="component" value="Unassembled WGS sequence"/>
</dbReference>
<accession>A0A8J3K666</accession>
<evidence type="ECO:0000313" key="2">
    <source>
        <dbReference type="Proteomes" id="UP000659904"/>
    </source>
</evidence>
<sequence length="96" mass="10565">MTATPLARLTATRRRIYAVLIAQPKRHWTVRTLADALSAHASVKENAVRDTVNLLLAQRLMEQVPHHRGLTVALTAGGEQALTVALRRDTRPEGGH</sequence>
<gene>
    <name evidence="1" type="ORF">Cci01nite_22960</name>
</gene>
<dbReference type="SUPFAM" id="SSF46785">
    <property type="entry name" value="Winged helix' DNA-binding domain"/>
    <property type="match status" value="1"/>
</dbReference>
<keyword evidence="2" id="KW-1185">Reference proteome</keyword>
<evidence type="ECO:0000313" key="1">
    <source>
        <dbReference type="EMBL" id="GIF97202.1"/>
    </source>
</evidence>